<dbReference type="PATRIC" id="fig|665952.3.peg.169"/>
<dbReference type="InterPro" id="IPR002035">
    <property type="entry name" value="VWF_A"/>
</dbReference>
<proteinExistence type="predicted"/>
<dbReference type="SMART" id="SM00327">
    <property type="entry name" value="VWA"/>
    <property type="match status" value="1"/>
</dbReference>
<reference evidence="3 4" key="1">
    <citation type="submission" date="2011-09" db="EMBL/GenBank/DDBJ databases">
        <title>The Genome Sequence of Bacillus smithii 7_3_47FAA.</title>
        <authorList>
            <consortium name="The Broad Institute Genome Sequencing Platform"/>
            <person name="Earl A."/>
            <person name="Ward D."/>
            <person name="Feldgarden M."/>
            <person name="Gevers D."/>
            <person name="Daigneault M."/>
            <person name="Strauss J."/>
            <person name="Allen-Vercoe E."/>
            <person name="Young S.K."/>
            <person name="Zeng Q."/>
            <person name="Gargeya S."/>
            <person name="Fitzgerald M."/>
            <person name="Haas B."/>
            <person name="Abouelleil A."/>
            <person name="Alvarado L."/>
            <person name="Arachchi H.M."/>
            <person name="Berlin A."/>
            <person name="Brown A."/>
            <person name="Chapman S.B."/>
            <person name="Chen Z."/>
            <person name="Dunbar C."/>
            <person name="Freedman E."/>
            <person name="Gearin G."/>
            <person name="Goldberg J."/>
            <person name="Griggs A."/>
            <person name="Gujja S."/>
            <person name="Heiman D."/>
            <person name="Howarth C."/>
            <person name="Larson L."/>
            <person name="Lui A."/>
            <person name="MacDonald P.J.P."/>
            <person name="Montmayeur A."/>
            <person name="Murphy C."/>
            <person name="Neiman D."/>
            <person name="Pearson M."/>
            <person name="Priest M."/>
            <person name="Roberts A."/>
            <person name="Saif S."/>
            <person name="Shea T."/>
            <person name="Shenoy N."/>
            <person name="Sisk P."/>
            <person name="Stolte C."/>
            <person name="Sykes S."/>
            <person name="Wortman J."/>
            <person name="Nusbaum C."/>
            <person name="Birren B."/>
        </authorList>
    </citation>
    <scope>NUCLEOTIDE SEQUENCE [LARGE SCALE GENOMIC DNA]</scope>
    <source>
        <strain evidence="3 4">7_3_47FAA</strain>
    </source>
</reference>
<feature type="compositionally biased region" description="Basic and acidic residues" evidence="1">
    <location>
        <begin position="327"/>
        <end position="344"/>
    </location>
</feature>
<organism evidence="3 4">
    <name type="scientific">Bacillus smithii 7_3_47FAA</name>
    <dbReference type="NCBI Taxonomy" id="665952"/>
    <lineage>
        <taxon>Bacteria</taxon>
        <taxon>Bacillati</taxon>
        <taxon>Bacillota</taxon>
        <taxon>Bacilli</taxon>
        <taxon>Bacillales</taxon>
        <taxon>Bacillaceae</taxon>
        <taxon>Bacillus</taxon>
    </lineage>
</organism>
<feature type="domain" description="VWFA" evidence="2">
    <location>
        <begin position="441"/>
        <end position="632"/>
    </location>
</feature>
<dbReference type="Gene3D" id="3.40.50.410">
    <property type="entry name" value="von Willebrand factor, type A domain"/>
    <property type="match status" value="1"/>
</dbReference>
<accession>G9QH00</accession>
<evidence type="ECO:0000259" key="2">
    <source>
        <dbReference type="SMART" id="SM00327"/>
    </source>
</evidence>
<sequence length="636" mass="73748">MERFIQFNDEKIDSFLYMQLTDLAKTLSKNKEMEVEFGPFSYLDRGQQKVFVSYFWDHRPAFDKVNGLKSDVYLRAIGSLHCTDYEQVRQYVREVKKTSISSFAKQLFVLAEDLRLEDICTRLRPGTKRSFAIRRKLYKQHFRTQMNANLVKSVLTDALFCKIYLMLNAESPLEAAESLGEKLDSVFPFIEQTLLPILDANSTSDVSRRCLQVVEVLDELLEKDMLNEYFHLPETVFQLEDELSWKDLKRMDPLECHNRTEKKNDDEDLMEEQFQTWHRETKDKGKSFLQFDLDQGSKSDLLGDGVREGDVEDQALGIVQGSSQKSSRHDFSSLEAEQMRDTKKQTGKAEYGKENRFAYPVFKRAAIPRQEEILHYQQLKSSIAPLKKKLKKLITEILERKNSHPRNHLHFGRLDKNLLRYFLEEQPRLFYKKHQPSWEIDAAFALLVDCSASMEDKMNETKLGITLFHEALKSVKVPHEIAGFWEDANEAIPERQPNYLQTVIDYSSSLNPPSGPEILQLNAEEDNRDGFAIRIMTERILRRSEKQKFLLVFSDGEPAALNYAQNGIIDTHEAVVEARKQGIEVINVFLSKGGIEEGQKKTIENIYGKYTVLVSNVEELPDVLFPLLRKLLIQSI</sequence>
<dbReference type="AlphaFoldDB" id="G9QH00"/>
<dbReference type="PANTHER" id="PTHR41248">
    <property type="entry name" value="NORD PROTEIN"/>
    <property type="match status" value="1"/>
</dbReference>
<dbReference type="InterPro" id="IPR051928">
    <property type="entry name" value="NorD/CobT"/>
</dbReference>
<comment type="caution">
    <text evidence="3">The sequence shown here is derived from an EMBL/GenBank/DDBJ whole genome shotgun (WGS) entry which is preliminary data.</text>
</comment>
<dbReference type="HOGENOM" id="CLU_428766_0_0_9"/>
<dbReference type="CDD" id="cd01454">
    <property type="entry name" value="vWA_norD_type"/>
    <property type="match status" value="1"/>
</dbReference>
<dbReference type="EMBL" id="ACWF01000006">
    <property type="protein sequence ID" value="EHL79569.1"/>
    <property type="molecule type" value="Genomic_DNA"/>
</dbReference>
<dbReference type="RefSeq" id="WP_003352448.1">
    <property type="nucleotide sequence ID" value="NZ_JH414740.1"/>
</dbReference>
<dbReference type="SUPFAM" id="SSF53300">
    <property type="entry name" value="vWA-like"/>
    <property type="match status" value="1"/>
</dbReference>
<evidence type="ECO:0000313" key="4">
    <source>
        <dbReference type="Proteomes" id="UP000011747"/>
    </source>
</evidence>
<keyword evidence="4" id="KW-1185">Reference proteome</keyword>
<dbReference type="InterPro" id="IPR036465">
    <property type="entry name" value="vWFA_dom_sf"/>
</dbReference>
<dbReference type="Proteomes" id="UP000011747">
    <property type="component" value="Unassembled WGS sequence"/>
</dbReference>
<protein>
    <recommendedName>
        <fullName evidence="2">VWFA domain-containing protein</fullName>
    </recommendedName>
</protein>
<dbReference type="PANTHER" id="PTHR41248:SF1">
    <property type="entry name" value="NORD PROTEIN"/>
    <property type="match status" value="1"/>
</dbReference>
<evidence type="ECO:0000313" key="3">
    <source>
        <dbReference type="EMBL" id="EHL79569.1"/>
    </source>
</evidence>
<feature type="region of interest" description="Disordered" evidence="1">
    <location>
        <begin position="317"/>
        <end position="349"/>
    </location>
</feature>
<gene>
    <name evidence="3" type="ORF">HMPREF1015_01059</name>
</gene>
<name>G9QH00_9BACI</name>
<evidence type="ECO:0000256" key="1">
    <source>
        <dbReference type="SAM" id="MobiDB-lite"/>
    </source>
</evidence>